<dbReference type="GO" id="GO:0008017">
    <property type="term" value="F:microtubule binding"/>
    <property type="evidence" value="ECO:0007669"/>
    <property type="project" value="InterPro"/>
</dbReference>
<evidence type="ECO:0000313" key="5">
    <source>
        <dbReference type="Proteomes" id="UP001417504"/>
    </source>
</evidence>
<dbReference type="GO" id="GO:0005875">
    <property type="term" value="C:microtubule associated complex"/>
    <property type="evidence" value="ECO:0007669"/>
    <property type="project" value="TreeGrafter"/>
</dbReference>
<dbReference type="PANTHER" id="PTHR47969">
    <property type="entry name" value="CHROMOSOME-ASSOCIATED KINESIN KIF4A-RELATED"/>
    <property type="match status" value="1"/>
</dbReference>
<dbReference type="InterPro" id="IPR027417">
    <property type="entry name" value="P-loop_NTPase"/>
</dbReference>
<dbReference type="InterPro" id="IPR027640">
    <property type="entry name" value="Kinesin-like_fam"/>
</dbReference>
<dbReference type="EMBL" id="JBBNAE010000005">
    <property type="protein sequence ID" value="KAK9124122.1"/>
    <property type="molecule type" value="Genomic_DNA"/>
</dbReference>
<dbReference type="SUPFAM" id="SSF52540">
    <property type="entry name" value="P-loop containing nucleoside triphosphate hydrolases"/>
    <property type="match status" value="1"/>
</dbReference>
<dbReference type="GO" id="GO:0003777">
    <property type="term" value="F:microtubule motor activity"/>
    <property type="evidence" value="ECO:0007669"/>
    <property type="project" value="InterPro"/>
</dbReference>
<dbReference type="GO" id="GO:0051231">
    <property type="term" value="P:spindle elongation"/>
    <property type="evidence" value="ECO:0007669"/>
    <property type="project" value="TreeGrafter"/>
</dbReference>
<dbReference type="PRINTS" id="PR00380">
    <property type="entry name" value="KINESINHEAVY"/>
</dbReference>
<dbReference type="GO" id="GO:0005524">
    <property type="term" value="F:ATP binding"/>
    <property type="evidence" value="ECO:0007669"/>
    <property type="project" value="InterPro"/>
</dbReference>
<dbReference type="PANTHER" id="PTHR47969:SF29">
    <property type="entry name" value="KINESIN-LIKE PROTEIN"/>
    <property type="match status" value="1"/>
</dbReference>
<dbReference type="GO" id="GO:0007052">
    <property type="term" value="P:mitotic spindle organization"/>
    <property type="evidence" value="ECO:0007669"/>
    <property type="project" value="TreeGrafter"/>
</dbReference>
<name>A0AAP0IYB7_9MAGN</name>
<dbReference type="AlphaFoldDB" id="A0AAP0IYB7"/>
<evidence type="ECO:0000313" key="4">
    <source>
        <dbReference type="EMBL" id="KAK9124122.1"/>
    </source>
</evidence>
<dbReference type="PROSITE" id="PS50067">
    <property type="entry name" value="KINESIN_MOTOR_2"/>
    <property type="match status" value="1"/>
</dbReference>
<organism evidence="4 5">
    <name type="scientific">Stephania japonica</name>
    <dbReference type="NCBI Taxonomy" id="461633"/>
    <lineage>
        <taxon>Eukaryota</taxon>
        <taxon>Viridiplantae</taxon>
        <taxon>Streptophyta</taxon>
        <taxon>Embryophyta</taxon>
        <taxon>Tracheophyta</taxon>
        <taxon>Spermatophyta</taxon>
        <taxon>Magnoliopsida</taxon>
        <taxon>Ranunculales</taxon>
        <taxon>Menispermaceae</taxon>
        <taxon>Menispermoideae</taxon>
        <taxon>Cissampelideae</taxon>
        <taxon>Stephania</taxon>
    </lineage>
</organism>
<gene>
    <name evidence="4" type="ORF">Sjap_013724</name>
</gene>
<comment type="caution">
    <text evidence="2">Lacks conserved residue(s) required for the propagation of feature annotation.</text>
</comment>
<evidence type="ECO:0000256" key="2">
    <source>
        <dbReference type="PROSITE-ProRule" id="PRU00283"/>
    </source>
</evidence>
<sequence>MFWKEKWLGDTLLMNEFPTLNNLSTFPQGLVCQMIEDVEDTNAGIVWNLRFRRRLRRVELPQFASLIDKLQTRRNWDGSETELNSISITDAALAVVCIFLLKTGKLILLDLAGSEKIEKTRAEGKILEETKTINKSLFALGNVINALTDDSPGRVKHIPYCDSKITRIL</sequence>
<accession>A0AAP0IYB7</accession>
<keyword evidence="5" id="KW-1185">Reference proteome</keyword>
<evidence type="ECO:0000259" key="3">
    <source>
        <dbReference type="PROSITE" id="PS50067"/>
    </source>
</evidence>
<comment type="caution">
    <text evidence="4">The sequence shown here is derived from an EMBL/GenBank/DDBJ whole genome shotgun (WGS) entry which is preliminary data.</text>
</comment>
<proteinExistence type="inferred from homology"/>
<dbReference type="Gene3D" id="3.40.850.10">
    <property type="entry name" value="Kinesin motor domain"/>
    <property type="match status" value="1"/>
</dbReference>
<dbReference type="GO" id="GO:0007018">
    <property type="term" value="P:microtubule-based movement"/>
    <property type="evidence" value="ECO:0007669"/>
    <property type="project" value="InterPro"/>
</dbReference>
<dbReference type="Proteomes" id="UP001417504">
    <property type="component" value="Unassembled WGS sequence"/>
</dbReference>
<feature type="domain" description="Kinesin motor" evidence="3">
    <location>
        <begin position="1"/>
        <end position="169"/>
    </location>
</feature>
<reference evidence="4 5" key="1">
    <citation type="submission" date="2024-01" db="EMBL/GenBank/DDBJ databases">
        <title>Genome assemblies of Stephania.</title>
        <authorList>
            <person name="Yang L."/>
        </authorList>
    </citation>
    <scope>NUCLEOTIDE SEQUENCE [LARGE SCALE GENOMIC DNA]</scope>
    <source>
        <strain evidence="4">QJT</strain>
        <tissue evidence="4">Leaf</tissue>
    </source>
</reference>
<dbReference type="Pfam" id="PF00225">
    <property type="entry name" value="Kinesin"/>
    <property type="match status" value="1"/>
</dbReference>
<dbReference type="InterPro" id="IPR001752">
    <property type="entry name" value="Kinesin_motor_dom"/>
</dbReference>
<dbReference type="InterPro" id="IPR036961">
    <property type="entry name" value="Kinesin_motor_dom_sf"/>
</dbReference>
<comment type="similarity">
    <text evidence="2">Belongs to the TRAFAC class myosin-kinesin ATPase superfamily. Kinesin family.</text>
</comment>
<keyword evidence="1" id="KW-0505">Motor protein</keyword>
<protein>
    <recommendedName>
        <fullName evidence="3">Kinesin motor domain-containing protein</fullName>
    </recommendedName>
</protein>
<evidence type="ECO:0000256" key="1">
    <source>
        <dbReference type="ARBA" id="ARBA00023175"/>
    </source>
</evidence>